<feature type="domain" description="C3H1-type" evidence="9">
    <location>
        <begin position="121"/>
        <end position="148"/>
    </location>
</feature>
<evidence type="ECO:0000259" key="8">
    <source>
        <dbReference type="PROSITE" id="PS50089"/>
    </source>
</evidence>
<dbReference type="InterPro" id="IPR045072">
    <property type="entry name" value="MKRN-like"/>
</dbReference>
<dbReference type="Proteomes" id="UP000070544">
    <property type="component" value="Unassembled WGS sequence"/>
</dbReference>
<dbReference type="InterPro" id="IPR017907">
    <property type="entry name" value="Znf_RING_CS"/>
</dbReference>
<feature type="domain" description="RING-type" evidence="8">
    <location>
        <begin position="549"/>
        <end position="597"/>
    </location>
</feature>
<evidence type="ECO:0000256" key="1">
    <source>
        <dbReference type="ARBA" id="ARBA00022679"/>
    </source>
</evidence>
<dbReference type="Gene3D" id="3.30.40.10">
    <property type="entry name" value="Zinc/RING finger domain, C3HC4 (zinc finger)"/>
    <property type="match status" value="1"/>
</dbReference>
<dbReference type="GO" id="GO:0008270">
    <property type="term" value="F:zinc ion binding"/>
    <property type="evidence" value="ECO:0007669"/>
    <property type="project" value="UniProtKB-KW"/>
</dbReference>
<evidence type="ECO:0000256" key="2">
    <source>
        <dbReference type="ARBA" id="ARBA00022723"/>
    </source>
</evidence>
<dbReference type="SUPFAM" id="SSF57850">
    <property type="entry name" value="RING/U-box"/>
    <property type="match status" value="1"/>
</dbReference>
<sequence length="691" mass="74916">MAMMEEMGPMSDPNYGGFQPLMPSAPFPPSNAAPLDDGGFQQVGPSFPRQVLNRAQERPRGAISARGRATVPHPGAAGRGAPRTSREADEKGASVRHVPCKFFHQGRCTAGRACAFSHEEPEATIICKYFVQGNCKYGANCALLHIIPVDGDIKRKNRRGDRSDLEANAVNRLISIGAGSSALSSSPPSPIPNMNHIQGQFATSPPRVPGGGFSRSEPVAVASRPPRHSDDPINGSPASLLPSSLSDLLTPLEQLQLRENSGHRTSTGHPDGPMRIPLPFSNGVVYPIARSPSASQLGPLDFPFRRGMAAAPRQAHSFAPGRIVDDPLRMYGRSLPEDGVVVSSPGSRGIPFVGLSHHAADARGSPRGSPVGSPYMRGAEIQRVSTPPSNSMLARVLVGAAAASGDDLFEMEMEREYQRERFDRAVGSPKREKTPPNFHRVPSNGILSNFSYSAAAGRGLPPSADPRRGLSDTFGNGSLPLCPFAAAGSCRYQNCQYLHGLPCPSCGKFVLHPHESAEAHQEHIDECTRKAMERDSDRRAVEESADVECGVCFESVALKRDPRFGLMFCDHAFCITCIRQWRQANAQDESKSCPLCRVFTPFVTPSSVWLMGDDKRRTIELYKSKLGAIPCRHFNYGDGQCPFGTSCFYAHRYRDGTKEEVKLRFVQGGDEEAARPMGQVKLADFLFPDAI</sequence>
<evidence type="ECO:0000313" key="11">
    <source>
        <dbReference type="Proteomes" id="UP000070544"/>
    </source>
</evidence>
<reference evidence="10 11" key="1">
    <citation type="journal article" date="2015" name="Genome Biol. Evol.">
        <title>Phylogenomic analyses indicate that early fungi evolved digesting cell walls of algal ancestors of land plants.</title>
        <authorList>
            <person name="Chang Y."/>
            <person name="Wang S."/>
            <person name="Sekimoto S."/>
            <person name="Aerts A.L."/>
            <person name="Choi C."/>
            <person name="Clum A."/>
            <person name="LaButti K.M."/>
            <person name="Lindquist E.A."/>
            <person name="Yee Ngan C."/>
            <person name="Ohm R.A."/>
            <person name="Salamov A.A."/>
            <person name="Grigoriev I.V."/>
            <person name="Spatafora J.W."/>
            <person name="Berbee M.L."/>
        </authorList>
    </citation>
    <scope>NUCLEOTIDE SEQUENCE [LARGE SCALE GENOMIC DNA]</scope>
    <source>
        <strain evidence="10 11">JEL478</strain>
    </source>
</reference>
<dbReference type="InterPro" id="IPR036855">
    <property type="entry name" value="Znf_CCCH_sf"/>
</dbReference>
<evidence type="ECO:0000313" key="10">
    <source>
        <dbReference type="EMBL" id="KXS10733.1"/>
    </source>
</evidence>
<keyword evidence="2 6" id="KW-0479">Metal-binding</keyword>
<accession>A0A139A2Y5</accession>
<keyword evidence="3" id="KW-0677">Repeat</keyword>
<feature type="domain" description="C3H1-type" evidence="9">
    <location>
        <begin position="94"/>
        <end position="120"/>
    </location>
</feature>
<dbReference type="AlphaFoldDB" id="A0A139A2Y5"/>
<keyword evidence="5 6" id="KW-0862">Zinc</keyword>
<dbReference type="Gene3D" id="4.10.1000.10">
    <property type="entry name" value="Zinc finger, CCCH-type"/>
    <property type="match status" value="1"/>
</dbReference>
<protein>
    <submittedName>
        <fullName evidence="10">Uncharacterized protein</fullName>
    </submittedName>
</protein>
<dbReference type="Gene3D" id="1.20.120.1350">
    <property type="entry name" value="Pneumovirus matrix protein 2 (M2), zinc-binding domain"/>
    <property type="match status" value="1"/>
</dbReference>
<dbReference type="EMBL" id="KQ965816">
    <property type="protein sequence ID" value="KXS10733.1"/>
    <property type="molecule type" value="Genomic_DNA"/>
</dbReference>
<dbReference type="InterPro" id="IPR000571">
    <property type="entry name" value="Znf_CCCH"/>
</dbReference>
<keyword evidence="11" id="KW-1185">Reference proteome</keyword>
<feature type="zinc finger region" description="C3H1-type" evidence="6">
    <location>
        <begin position="476"/>
        <end position="502"/>
    </location>
</feature>
<keyword evidence="1" id="KW-0808">Transferase</keyword>
<dbReference type="GO" id="GO:0061630">
    <property type="term" value="F:ubiquitin protein ligase activity"/>
    <property type="evidence" value="ECO:0007669"/>
    <property type="project" value="InterPro"/>
</dbReference>
<dbReference type="PROSITE" id="PS50103">
    <property type="entry name" value="ZF_C3H1"/>
    <property type="match status" value="4"/>
</dbReference>
<evidence type="ECO:0000256" key="6">
    <source>
        <dbReference type="PROSITE-ProRule" id="PRU00723"/>
    </source>
</evidence>
<dbReference type="PROSITE" id="PS00518">
    <property type="entry name" value="ZF_RING_1"/>
    <property type="match status" value="1"/>
</dbReference>
<dbReference type="Pfam" id="PF13639">
    <property type="entry name" value="zf-RING_2"/>
    <property type="match status" value="1"/>
</dbReference>
<dbReference type="InterPro" id="IPR001841">
    <property type="entry name" value="Znf_RING"/>
</dbReference>
<keyword evidence="4 6" id="KW-0863">Zinc-finger</keyword>
<evidence type="ECO:0000256" key="7">
    <source>
        <dbReference type="SAM" id="MobiDB-lite"/>
    </source>
</evidence>
<feature type="region of interest" description="Disordered" evidence="7">
    <location>
        <begin position="14"/>
        <end position="92"/>
    </location>
</feature>
<dbReference type="PANTHER" id="PTHR11224">
    <property type="entry name" value="MAKORIN-RELATED"/>
    <property type="match status" value="1"/>
</dbReference>
<feature type="domain" description="C3H1-type" evidence="9">
    <location>
        <begin position="625"/>
        <end position="654"/>
    </location>
</feature>
<feature type="region of interest" description="Disordered" evidence="7">
    <location>
        <begin position="180"/>
        <end position="244"/>
    </location>
</feature>
<feature type="zinc finger region" description="C3H1-type" evidence="6">
    <location>
        <begin position="94"/>
        <end position="120"/>
    </location>
</feature>
<dbReference type="InterPro" id="IPR041367">
    <property type="entry name" value="Znf-CCCH_4"/>
</dbReference>
<dbReference type="Pfam" id="PF14608">
    <property type="entry name" value="zf-CCCH_2"/>
    <property type="match status" value="2"/>
</dbReference>
<name>A0A139A2Y5_GONPJ</name>
<proteinExistence type="predicted"/>
<evidence type="ECO:0000256" key="3">
    <source>
        <dbReference type="ARBA" id="ARBA00022737"/>
    </source>
</evidence>
<feature type="domain" description="C3H1-type" evidence="9">
    <location>
        <begin position="476"/>
        <end position="502"/>
    </location>
</feature>
<organism evidence="10 11">
    <name type="scientific">Gonapodya prolifera (strain JEL478)</name>
    <name type="common">Monoblepharis prolifera</name>
    <dbReference type="NCBI Taxonomy" id="1344416"/>
    <lineage>
        <taxon>Eukaryota</taxon>
        <taxon>Fungi</taxon>
        <taxon>Fungi incertae sedis</taxon>
        <taxon>Chytridiomycota</taxon>
        <taxon>Chytridiomycota incertae sedis</taxon>
        <taxon>Monoblepharidomycetes</taxon>
        <taxon>Monoblepharidales</taxon>
        <taxon>Gonapodyaceae</taxon>
        <taxon>Gonapodya</taxon>
    </lineage>
</organism>
<dbReference type="PANTHER" id="PTHR11224:SF10">
    <property type="entry name" value="IP09428P-RELATED"/>
    <property type="match status" value="1"/>
</dbReference>
<dbReference type="InterPro" id="IPR013083">
    <property type="entry name" value="Znf_RING/FYVE/PHD"/>
</dbReference>
<evidence type="ECO:0000256" key="5">
    <source>
        <dbReference type="ARBA" id="ARBA00022833"/>
    </source>
</evidence>
<evidence type="ECO:0000256" key="4">
    <source>
        <dbReference type="ARBA" id="ARBA00022771"/>
    </source>
</evidence>
<feature type="zinc finger region" description="C3H1-type" evidence="6">
    <location>
        <begin position="625"/>
        <end position="654"/>
    </location>
</feature>
<dbReference type="SMART" id="SM00184">
    <property type="entry name" value="RING"/>
    <property type="match status" value="1"/>
</dbReference>
<feature type="zinc finger region" description="C3H1-type" evidence="6">
    <location>
        <begin position="121"/>
        <end position="148"/>
    </location>
</feature>
<dbReference type="Pfam" id="PF18044">
    <property type="entry name" value="zf-CCCH_4"/>
    <property type="match status" value="1"/>
</dbReference>
<dbReference type="STRING" id="1344416.A0A139A2Y5"/>
<dbReference type="GO" id="GO:0000209">
    <property type="term" value="P:protein polyubiquitination"/>
    <property type="evidence" value="ECO:0007669"/>
    <property type="project" value="InterPro"/>
</dbReference>
<dbReference type="OrthoDB" id="411372at2759"/>
<dbReference type="CDD" id="cd16521">
    <property type="entry name" value="RING-HC_MKRN"/>
    <property type="match status" value="1"/>
</dbReference>
<dbReference type="PROSITE" id="PS50089">
    <property type="entry name" value="ZF_RING_2"/>
    <property type="match status" value="1"/>
</dbReference>
<dbReference type="SMART" id="SM00356">
    <property type="entry name" value="ZnF_C3H1"/>
    <property type="match status" value="4"/>
</dbReference>
<evidence type="ECO:0000259" key="9">
    <source>
        <dbReference type="PROSITE" id="PS50103"/>
    </source>
</evidence>
<gene>
    <name evidence="10" type="ORF">M427DRAFT_464627</name>
</gene>
<dbReference type="SUPFAM" id="SSF90229">
    <property type="entry name" value="CCCH zinc finger"/>
    <property type="match status" value="2"/>
</dbReference>